<evidence type="ECO:0000259" key="8">
    <source>
        <dbReference type="Pfam" id="PF02371"/>
    </source>
</evidence>
<proteinExistence type="inferred from homology"/>
<name>A0A1A9VJR0_GLOAU</name>
<dbReference type="PRINTS" id="PR00469">
    <property type="entry name" value="PNDRDTASEII"/>
</dbReference>
<evidence type="ECO:0000256" key="4">
    <source>
        <dbReference type="ARBA" id="ARBA00023002"/>
    </source>
</evidence>
<dbReference type="PANTHER" id="PTHR48105">
    <property type="entry name" value="THIOREDOXIN REDUCTASE 1-RELATED-RELATED"/>
    <property type="match status" value="1"/>
</dbReference>
<keyword evidence="5" id="KW-1015">Disulfide bond</keyword>
<keyword evidence="2" id="KW-0285">Flavoprotein</keyword>
<dbReference type="InterPro" id="IPR003346">
    <property type="entry name" value="Transposase_20"/>
</dbReference>
<evidence type="ECO:0000256" key="3">
    <source>
        <dbReference type="ARBA" id="ARBA00022827"/>
    </source>
</evidence>
<dbReference type="Gene3D" id="3.50.50.60">
    <property type="entry name" value="FAD/NAD(P)-binding domain"/>
    <property type="match status" value="2"/>
</dbReference>
<dbReference type="GO" id="GO:0003677">
    <property type="term" value="F:DNA binding"/>
    <property type="evidence" value="ECO:0007669"/>
    <property type="project" value="InterPro"/>
</dbReference>
<keyword evidence="7" id="KW-0175">Coiled coil</keyword>
<dbReference type="PRINTS" id="PR00368">
    <property type="entry name" value="FADPNR"/>
</dbReference>
<dbReference type="SUPFAM" id="SSF51905">
    <property type="entry name" value="FAD/NAD(P)-binding domain"/>
    <property type="match status" value="1"/>
</dbReference>
<keyword evidence="11" id="KW-1185">Reference proteome</keyword>
<keyword evidence="4" id="KW-0560">Oxidoreductase</keyword>
<accession>A0A1A9VJR0</accession>
<dbReference type="STRING" id="7395.A0A1A9VJR0"/>
<dbReference type="InterPro" id="IPR008255">
    <property type="entry name" value="Pyr_nucl-diS_OxRdtase_2_AS"/>
</dbReference>
<feature type="coiled-coil region" evidence="7">
    <location>
        <begin position="305"/>
        <end position="332"/>
    </location>
</feature>
<dbReference type="GO" id="GO:0016668">
    <property type="term" value="F:oxidoreductase activity, acting on a sulfur group of donors, NAD(P) as acceptor"/>
    <property type="evidence" value="ECO:0007669"/>
    <property type="project" value="UniProtKB-ARBA"/>
</dbReference>
<dbReference type="InterPro" id="IPR036188">
    <property type="entry name" value="FAD/NAD-bd_sf"/>
</dbReference>
<evidence type="ECO:0000313" key="11">
    <source>
        <dbReference type="Proteomes" id="UP000078200"/>
    </source>
</evidence>
<dbReference type="AlphaFoldDB" id="A0A1A9VJR0"/>
<dbReference type="Pfam" id="PF07992">
    <property type="entry name" value="Pyr_redox_2"/>
    <property type="match status" value="1"/>
</dbReference>
<dbReference type="InterPro" id="IPR023753">
    <property type="entry name" value="FAD/NAD-binding_dom"/>
</dbReference>
<dbReference type="PROSITE" id="PS00573">
    <property type="entry name" value="PYRIDINE_REDOX_2"/>
    <property type="match status" value="1"/>
</dbReference>
<evidence type="ECO:0000256" key="7">
    <source>
        <dbReference type="SAM" id="Coils"/>
    </source>
</evidence>
<evidence type="ECO:0000256" key="5">
    <source>
        <dbReference type="ARBA" id="ARBA00023157"/>
    </source>
</evidence>
<dbReference type="GO" id="GO:0006313">
    <property type="term" value="P:DNA transposition"/>
    <property type="evidence" value="ECO:0007669"/>
    <property type="project" value="InterPro"/>
</dbReference>
<feature type="domain" description="Transposase IS116/IS110/IS902 C-terminal" evidence="8">
    <location>
        <begin position="338"/>
        <end position="422"/>
    </location>
</feature>
<dbReference type="GO" id="GO:0004803">
    <property type="term" value="F:transposase activity"/>
    <property type="evidence" value="ECO:0007669"/>
    <property type="project" value="InterPro"/>
</dbReference>
<keyword evidence="6" id="KW-0676">Redox-active center</keyword>
<dbReference type="GO" id="GO:0097237">
    <property type="term" value="P:cellular response to toxic substance"/>
    <property type="evidence" value="ECO:0007669"/>
    <property type="project" value="UniProtKB-ARBA"/>
</dbReference>
<dbReference type="InterPro" id="IPR050097">
    <property type="entry name" value="Ferredoxin-NADP_redctase_2"/>
</dbReference>
<evidence type="ECO:0000256" key="6">
    <source>
        <dbReference type="ARBA" id="ARBA00023284"/>
    </source>
</evidence>
<sequence>MQPGGQLTITTDVENYPGFISIQGPELMAQKKLHAEKVGAKIIDDEIKSVAQLEGSNEYGFKSFSNTNDYYSDAIIIASGAQAKWLGLESEKEFQGYGVSACATCDGAFFRNKVVAVVGGGNTAVEEAIFLTRFAKEVILIHRRDKLRAEKVMQDRLFKNDKIKVMWNHTVEQILGEENPKKVTGIIVKSTEAQELEVDGVFIAIGHAPNTGIFKGFVEMDQQGYIITKPGTTLTSRAGVFAAGDVQDKVYRQAVVAAGTGCMAALDAEKFLESSEIKKEVLTTKSGFERSLGKHDWSYLERVEIEVISSNLEVIRESLKKLEKEIIAFAKQPPGFNNLISIKGIGAISAAIFVATIGDINDFSNPEKLTAYFGVVLRVSQSNQQCTIGRITKRGSKIGRTSLVQCTWIAIRYSPYLKSFYEHVKKKRGSAKAIIATARKFLTTIFYTLKNNWVFKDFTKFEFFTGQQS</sequence>
<protein>
    <submittedName>
        <fullName evidence="10">Uncharacterized protein</fullName>
    </submittedName>
</protein>
<dbReference type="EnsemblMetazoa" id="GAUT039493-RA">
    <property type="protein sequence ID" value="GAUT039493-PA"/>
    <property type="gene ID" value="GAUT039493"/>
</dbReference>
<dbReference type="Proteomes" id="UP000078200">
    <property type="component" value="Unassembled WGS sequence"/>
</dbReference>
<evidence type="ECO:0000256" key="2">
    <source>
        <dbReference type="ARBA" id="ARBA00022630"/>
    </source>
</evidence>
<evidence type="ECO:0000259" key="9">
    <source>
        <dbReference type="Pfam" id="PF07992"/>
    </source>
</evidence>
<dbReference type="Pfam" id="PF02371">
    <property type="entry name" value="Transposase_20"/>
    <property type="match status" value="1"/>
</dbReference>
<feature type="domain" description="FAD/NAD(P)-binding" evidence="9">
    <location>
        <begin position="40"/>
        <end position="261"/>
    </location>
</feature>
<comment type="similarity">
    <text evidence="1">Belongs to the class-II pyridine nucleotide-disulfide oxidoreductase family.</text>
</comment>
<organism evidence="10 11">
    <name type="scientific">Glossina austeni</name>
    <name type="common">Savannah tsetse fly</name>
    <dbReference type="NCBI Taxonomy" id="7395"/>
    <lineage>
        <taxon>Eukaryota</taxon>
        <taxon>Metazoa</taxon>
        <taxon>Ecdysozoa</taxon>
        <taxon>Arthropoda</taxon>
        <taxon>Hexapoda</taxon>
        <taxon>Insecta</taxon>
        <taxon>Pterygota</taxon>
        <taxon>Neoptera</taxon>
        <taxon>Endopterygota</taxon>
        <taxon>Diptera</taxon>
        <taxon>Brachycera</taxon>
        <taxon>Muscomorpha</taxon>
        <taxon>Hippoboscoidea</taxon>
        <taxon>Glossinidae</taxon>
        <taxon>Glossina</taxon>
    </lineage>
</organism>
<reference evidence="10" key="1">
    <citation type="submission" date="2020-05" db="UniProtKB">
        <authorList>
            <consortium name="EnsemblMetazoa"/>
        </authorList>
    </citation>
    <scope>IDENTIFICATION</scope>
    <source>
        <strain evidence="10">TTRI</strain>
    </source>
</reference>
<keyword evidence="3" id="KW-0274">FAD</keyword>
<evidence type="ECO:0000256" key="1">
    <source>
        <dbReference type="ARBA" id="ARBA00009333"/>
    </source>
</evidence>
<dbReference type="VEuPathDB" id="VectorBase:GAUT039493"/>
<evidence type="ECO:0000313" key="10">
    <source>
        <dbReference type="EnsemblMetazoa" id="GAUT039493-PA"/>
    </source>
</evidence>